<organism evidence="1 2">
    <name type="scientific">Elsinoe batatas</name>
    <dbReference type="NCBI Taxonomy" id="2601811"/>
    <lineage>
        <taxon>Eukaryota</taxon>
        <taxon>Fungi</taxon>
        <taxon>Dikarya</taxon>
        <taxon>Ascomycota</taxon>
        <taxon>Pezizomycotina</taxon>
        <taxon>Dothideomycetes</taxon>
        <taxon>Dothideomycetidae</taxon>
        <taxon>Myriangiales</taxon>
        <taxon>Elsinoaceae</taxon>
        <taxon>Elsinoe</taxon>
    </lineage>
</organism>
<accession>A0A8K0PLS3</accession>
<keyword evidence="2" id="KW-1185">Reference proteome</keyword>
<gene>
    <name evidence="1" type="ORF">KVT40_001888</name>
</gene>
<sequence length="132" mass="14688">MPSMAFEQAFAAWEKSYAELKGKSGGDPTDHPAVRTETRAAWERGEMSREEFTVLCLAEIQSHTVWIRKVIKPPVDEEGRVKVEALEATLGKQLRQERAIAHGLGWRDGYATGYDDGLRAGQVQERGIPGGY</sequence>
<evidence type="ECO:0000313" key="2">
    <source>
        <dbReference type="Proteomes" id="UP000809789"/>
    </source>
</evidence>
<comment type="caution">
    <text evidence="1">The sequence shown here is derived from an EMBL/GenBank/DDBJ whole genome shotgun (WGS) entry which is preliminary data.</text>
</comment>
<dbReference type="Proteomes" id="UP000809789">
    <property type="component" value="Unassembled WGS sequence"/>
</dbReference>
<protein>
    <submittedName>
        <fullName evidence="1">Uncharacterized protein</fullName>
    </submittedName>
</protein>
<proteinExistence type="predicted"/>
<dbReference type="AlphaFoldDB" id="A0A8K0PLS3"/>
<reference evidence="1" key="1">
    <citation type="submission" date="2021-07" db="EMBL/GenBank/DDBJ databases">
        <title>Elsinoe batatas strain:CRI-CJ2 Genome sequencing and assembly.</title>
        <authorList>
            <person name="Huang L."/>
        </authorList>
    </citation>
    <scope>NUCLEOTIDE SEQUENCE</scope>
    <source>
        <strain evidence="1">CRI-CJ2</strain>
    </source>
</reference>
<evidence type="ECO:0000313" key="1">
    <source>
        <dbReference type="EMBL" id="KAG8630269.1"/>
    </source>
</evidence>
<dbReference type="OrthoDB" id="3945279at2759"/>
<name>A0A8K0PLS3_9PEZI</name>
<dbReference type="EMBL" id="JAESVG020000002">
    <property type="protein sequence ID" value="KAG8630269.1"/>
    <property type="molecule type" value="Genomic_DNA"/>
</dbReference>